<gene>
    <name evidence="1" type="ORF">MFFC18_19000</name>
</gene>
<name>A0A5B9P9D1_9BACT</name>
<evidence type="ECO:0000313" key="1">
    <source>
        <dbReference type="EMBL" id="QEG22039.1"/>
    </source>
</evidence>
<sequence length="76" mass="8336">MSSLFQADGGSQIWNLLMGQSLVRSACGLKPWRQNVVGLRSTGCLKANLLPTPLPLGNFNHFTTYARTSTPLVRVF</sequence>
<reference evidence="1 2" key="1">
    <citation type="submission" date="2019-08" db="EMBL/GenBank/DDBJ databases">
        <title>Deep-cultivation of Planctomycetes and their phenomic and genomic characterization uncovers novel biology.</title>
        <authorList>
            <person name="Wiegand S."/>
            <person name="Jogler M."/>
            <person name="Boedeker C."/>
            <person name="Pinto D."/>
            <person name="Vollmers J."/>
            <person name="Rivas-Marin E."/>
            <person name="Kohn T."/>
            <person name="Peeters S.H."/>
            <person name="Heuer A."/>
            <person name="Rast P."/>
            <person name="Oberbeckmann S."/>
            <person name="Bunk B."/>
            <person name="Jeske O."/>
            <person name="Meyerdierks A."/>
            <person name="Storesund J.E."/>
            <person name="Kallscheuer N."/>
            <person name="Luecker S."/>
            <person name="Lage O.M."/>
            <person name="Pohl T."/>
            <person name="Merkel B.J."/>
            <person name="Hornburger P."/>
            <person name="Mueller R.-W."/>
            <person name="Bruemmer F."/>
            <person name="Labrenz M."/>
            <person name="Spormann A.M."/>
            <person name="Op den Camp H."/>
            <person name="Overmann J."/>
            <person name="Amann R."/>
            <person name="Jetten M.S.M."/>
            <person name="Mascher T."/>
            <person name="Medema M.H."/>
            <person name="Devos D.P."/>
            <person name="Kaster A.-K."/>
            <person name="Ovreas L."/>
            <person name="Rohde M."/>
            <person name="Galperin M.Y."/>
            <person name="Jogler C."/>
        </authorList>
    </citation>
    <scope>NUCLEOTIDE SEQUENCE [LARGE SCALE GENOMIC DNA]</scope>
    <source>
        <strain evidence="1 2">FC18</strain>
    </source>
</reference>
<dbReference type="KEGG" id="mff:MFFC18_19000"/>
<accession>A0A5B9P9D1</accession>
<protein>
    <submittedName>
        <fullName evidence="1">Uncharacterized protein</fullName>
    </submittedName>
</protein>
<keyword evidence="2" id="KW-1185">Reference proteome</keyword>
<proteinExistence type="predicted"/>
<organism evidence="1 2">
    <name type="scientific">Mariniblastus fucicola</name>
    <dbReference type="NCBI Taxonomy" id="980251"/>
    <lineage>
        <taxon>Bacteria</taxon>
        <taxon>Pseudomonadati</taxon>
        <taxon>Planctomycetota</taxon>
        <taxon>Planctomycetia</taxon>
        <taxon>Pirellulales</taxon>
        <taxon>Pirellulaceae</taxon>
        <taxon>Mariniblastus</taxon>
    </lineage>
</organism>
<dbReference type="AlphaFoldDB" id="A0A5B9P9D1"/>
<dbReference type="STRING" id="980251.GCA_001642875_05069"/>
<dbReference type="EMBL" id="CP042912">
    <property type="protein sequence ID" value="QEG22039.1"/>
    <property type="molecule type" value="Genomic_DNA"/>
</dbReference>
<dbReference type="Proteomes" id="UP000322214">
    <property type="component" value="Chromosome"/>
</dbReference>
<evidence type="ECO:0000313" key="2">
    <source>
        <dbReference type="Proteomes" id="UP000322214"/>
    </source>
</evidence>